<protein>
    <submittedName>
        <fullName evidence="1">Uncharacterized protein</fullName>
    </submittedName>
</protein>
<accession>A0A450SDL2</accession>
<proteinExistence type="predicted"/>
<dbReference type="AlphaFoldDB" id="A0A450SDL2"/>
<reference evidence="1" key="1">
    <citation type="submission" date="2019-02" db="EMBL/GenBank/DDBJ databases">
        <authorList>
            <person name="Gruber-Vodicka R. H."/>
            <person name="Seah K. B. B."/>
        </authorList>
    </citation>
    <scope>NUCLEOTIDE SEQUENCE</scope>
    <source>
        <strain evidence="2">BECK_DK161</strain>
        <strain evidence="1">BECK_DK47</strain>
    </source>
</reference>
<organism evidence="1">
    <name type="scientific">Candidatus Kentrum sp. DK</name>
    <dbReference type="NCBI Taxonomy" id="2126562"/>
    <lineage>
        <taxon>Bacteria</taxon>
        <taxon>Pseudomonadati</taxon>
        <taxon>Pseudomonadota</taxon>
        <taxon>Gammaproteobacteria</taxon>
        <taxon>Candidatus Kentrum</taxon>
    </lineage>
</organism>
<dbReference type="EMBL" id="CAADEY010000154">
    <property type="protein sequence ID" value="VFJ66736.1"/>
    <property type="molecule type" value="Genomic_DNA"/>
</dbReference>
<gene>
    <name evidence="1" type="ORF">BECKDK2373B_GA0170837_10292</name>
    <name evidence="2" type="ORF">BECKDK2373C_GA0170839_11542</name>
</gene>
<name>A0A450SDL2_9GAMM</name>
<evidence type="ECO:0000313" key="1">
    <source>
        <dbReference type="EMBL" id="VFJ50566.1"/>
    </source>
</evidence>
<dbReference type="EMBL" id="CAADEX010000029">
    <property type="protein sequence ID" value="VFJ50566.1"/>
    <property type="molecule type" value="Genomic_DNA"/>
</dbReference>
<evidence type="ECO:0000313" key="2">
    <source>
        <dbReference type="EMBL" id="VFJ66736.1"/>
    </source>
</evidence>
<sequence length="68" mass="7869">MAYWEPSPTEKIPHFSRVTDIPINQTNLMKLMRVDRARWKIENETSNTLKTVILCGITPADEKRARVG</sequence>